<feature type="region of interest" description="Disordered" evidence="1">
    <location>
        <begin position="30"/>
        <end position="74"/>
    </location>
</feature>
<dbReference type="PANTHER" id="PTHR36986">
    <property type="entry name" value="UPF0643 PROTEIN PB2B2.08"/>
    <property type="match status" value="1"/>
</dbReference>
<feature type="region of interest" description="Disordered" evidence="1">
    <location>
        <begin position="103"/>
        <end position="129"/>
    </location>
</feature>
<accession>A0A0H2S5J3</accession>
<dbReference type="AlphaFoldDB" id="A0A0H2S5J3"/>
<evidence type="ECO:0000313" key="3">
    <source>
        <dbReference type="Proteomes" id="UP000053477"/>
    </source>
</evidence>
<reference evidence="2 3" key="1">
    <citation type="submission" date="2015-04" db="EMBL/GenBank/DDBJ databases">
        <title>Complete genome sequence of Schizopora paradoxa KUC8140, a cosmopolitan wood degrader in East Asia.</title>
        <authorList>
            <consortium name="DOE Joint Genome Institute"/>
            <person name="Min B."/>
            <person name="Park H."/>
            <person name="Jang Y."/>
            <person name="Kim J.-J."/>
            <person name="Kim K.H."/>
            <person name="Pangilinan J."/>
            <person name="Lipzen A."/>
            <person name="Riley R."/>
            <person name="Grigoriev I.V."/>
            <person name="Spatafora J.W."/>
            <person name="Choi I.-G."/>
        </authorList>
    </citation>
    <scope>NUCLEOTIDE SEQUENCE [LARGE SCALE GENOMIC DNA]</scope>
    <source>
        <strain evidence="2 3">KUC8140</strain>
    </source>
</reference>
<dbReference type="InParanoid" id="A0A0H2S5J3"/>
<keyword evidence="3" id="KW-1185">Reference proteome</keyword>
<dbReference type="OrthoDB" id="2140489at2759"/>
<dbReference type="EMBL" id="KQ085886">
    <property type="protein sequence ID" value="KLO19510.1"/>
    <property type="molecule type" value="Genomic_DNA"/>
</dbReference>
<sequence>MADLPSSYSPPPPETISGEVPLAVALSVSDKPSSFTTPDHPAVKYLETRTLRASQNDSPPPPPPPYEEEETLHDPHAKPTFSVRERRHSILYLPPLISSLPQYVEEASESDDSTPNAHPPLTTETRLPNIDPVSLSLHKALHHFRPYDDKYASRPYAEAFNWSDLKLPVDEEREWYIVAFRSKRKSGSDGTRNFILALYDADKKAHEEAVQNGGLLMYWYGVPDPTTGLNLATCVWQSRQHAIAANSRPHHIQAMKLAKDSYEIYALERHVLRKSAGQTNVTIEPYEGGDVGW</sequence>
<proteinExistence type="predicted"/>
<name>A0A0H2S5J3_9AGAM</name>
<gene>
    <name evidence="2" type="ORF">SCHPADRAFT_924430</name>
</gene>
<dbReference type="PANTHER" id="PTHR36986:SF1">
    <property type="entry name" value="UPF0643 PROTEIN PB2B2.08"/>
    <property type="match status" value="1"/>
</dbReference>
<organism evidence="2 3">
    <name type="scientific">Schizopora paradoxa</name>
    <dbReference type="NCBI Taxonomy" id="27342"/>
    <lineage>
        <taxon>Eukaryota</taxon>
        <taxon>Fungi</taxon>
        <taxon>Dikarya</taxon>
        <taxon>Basidiomycota</taxon>
        <taxon>Agaricomycotina</taxon>
        <taxon>Agaricomycetes</taxon>
        <taxon>Hymenochaetales</taxon>
        <taxon>Schizoporaceae</taxon>
        <taxon>Schizopora</taxon>
    </lineage>
</organism>
<evidence type="ECO:0000256" key="1">
    <source>
        <dbReference type="SAM" id="MobiDB-lite"/>
    </source>
</evidence>
<evidence type="ECO:0000313" key="2">
    <source>
        <dbReference type="EMBL" id="KLO19510.1"/>
    </source>
</evidence>
<dbReference type="Proteomes" id="UP000053477">
    <property type="component" value="Unassembled WGS sequence"/>
</dbReference>
<protein>
    <submittedName>
        <fullName evidence="2">Uncharacterized protein</fullName>
    </submittedName>
</protein>